<dbReference type="Gene3D" id="3.40.50.300">
    <property type="entry name" value="P-loop containing nucleotide triphosphate hydrolases"/>
    <property type="match status" value="1"/>
</dbReference>
<dbReference type="InterPro" id="IPR048731">
    <property type="entry name" value="HolB_lid-gammaproteobact"/>
</dbReference>
<evidence type="ECO:0000259" key="10">
    <source>
        <dbReference type="Pfam" id="PF09115"/>
    </source>
</evidence>
<reference evidence="12 13" key="1">
    <citation type="submission" date="2018-12" db="EMBL/GenBank/DDBJ databases">
        <authorList>
            <person name="Chong R.A."/>
        </authorList>
    </citation>
    <scope>NUCLEOTIDE SEQUENCE [LARGE SCALE GENOMIC DNA]</scope>
    <source>
        <strain evidence="12 13">Aar</strain>
    </source>
</reference>
<dbReference type="Pfam" id="PF13177">
    <property type="entry name" value="DNA_pol3_delta2"/>
    <property type="match status" value="1"/>
</dbReference>
<accession>A0A4D6XL86</accession>
<organism evidence="12 13">
    <name type="scientific">Buchnera aphidicola</name>
    <name type="common">Artemisaphis artemisicola</name>
    <dbReference type="NCBI Taxonomy" id="1241836"/>
    <lineage>
        <taxon>Bacteria</taxon>
        <taxon>Pseudomonadati</taxon>
        <taxon>Pseudomonadota</taxon>
        <taxon>Gammaproteobacteria</taxon>
        <taxon>Enterobacterales</taxon>
        <taxon>Erwiniaceae</taxon>
        <taxon>Buchnera</taxon>
    </lineage>
</organism>
<evidence type="ECO:0000256" key="7">
    <source>
        <dbReference type="ARBA" id="ARBA00026073"/>
    </source>
</evidence>
<dbReference type="GO" id="GO:0006261">
    <property type="term" value="P:DNA-templated DNA replication"/>
    <property type="evidence" value="ECO:0007669"/>
    <property type="project" value="TreeGrafter"/>
</dbReference>
<evidence type="ECO:0000313" key="13">
    <source>
        <dbReference type="Proteomes" id="UP000298654"/>
    </source>
</evidence>
<gene>
    <name evidence="12" type="ORF">D9V59_01775</name>
</gene>
<comment type="subunit">
    <text evidence="7">DNA polymerase III contains a core (composed of alpha, epsilon and theta chains) that associates with a tau subunit. This core dimerizes to form the POLIII' complex. PolIII' associates with the gamma complex (composed of gamma, delta, delta', psi and chi chains) and with the beta chain to form the complete DNA polymerase III complex.</text>
</comment>
<comment type="catalytic activity">
    <reaction evidence="9">
        <text>DNA(n) + a 2'-deoxyribonucleoside 5'-triphosphate = DNA(n+1) + diphosphate</text>
        <dbReference type="Rhea" id="RHEA:22508"/>
        <dbReference type="Rhea" id="RHEA-COMP:17339"/>
        <dbReference type="Rhea" id="RHEA-COMP:17340"/>
        <dbReference type="ChEBI" id="CHEBI:33019"/>
        <dbReference type="ChEBI" id="CHEBI:61560"/>
        <dbReference type="ChEBI" id="CHEBI:173112"/>
        <dbReference type="EC" id="2.7.7.7"/>
    </reaction>
</comment>
<proteinExistence type="predicted"/>
<reference evidence="12 13" key="2">
    <citation type="submission" date="2019-05" db="EMBL/GenBank/DDBJ databases">
        <title>Genome evolution of the obligate endosymbiont Buchnera aphidicola.</title>
        <authorList>
            <person name="Moran N.A."/>
        </authorList>
    </citation>
    <scope>NUCLEOTIDE SEQUENCE [LARGE SCALE GENOMIC DNA]</scope>
    <source>
        <strain evidence="12 13">Aar</strain>
    </source>
</reference>
<dbReference type="EC" id="2.7.7.7" evidence="1"/>
<dbReference type="AlphaFoldDB" id="A0A4D6XL86"/>
<dbReference type="SUPFAM" id="SSF52540">
    <property type="entry name" value="P-loop containing nucleoside triphosphate hydrolases"/>
    <property type="match status" value="1"/>
</dbReference>
<dbReference type="Gene3D" id="1.20.272.10">
    <property type="match status" value="1"/>
</dbReference>
<evidence type="ECO:0000256" key="3">
    <source>
        <dbReference type="ARBA" id="ARBA00022679"/>
    </source>
</evidence>
<evidence type="ECO:0000256" key="5">
    <source>
        <dbReference type="ARBA" id="ARBA00022705"/>
    </source>
</evidence>
<keyword evidence="5" id="KW-0235">DNA replication</keyword>
<evidence type="ECO:0000259" key="11">
    <source>
        <dbReference type="Pfam" id="PF21500"/>
    </source>
</evidence>
<evidence type="ECO:0000256" key="4">
    <source>
        <dbReference type="ARBA" id="ARBA00022695"/>
    </source>
</evidence>
<dbReference type="GO" id="GO:0003677">
    <property type="term" value="F:DNA binding"/>
    <property type="evidence" value="ECO:0007669"/>
    <property type="project" value="InterPro"/>
</dbReference>
<keyword evidence="4" id="KW-0548">Nucleotidyltransferase</keyword>
<dbReference type="Proteomes" id="UP000298654">
    <property type="component" value="Chromosome"/>
</dbReference>
<evidence type="ECO:0000256" key="1">
    <source>
        <dbReference type="ARBA" id="ARBA00012417"/>
    </source>
</evidence>
<feature type="domain" description="DNA polymerase III delta subunit C-terminal" evidence="10">
    <location>
        <begin position="208"/>
        <end position="320"/>
    </location>
</feature>
<dbReference type="Pfam" id="PF21500">
    <property type="entry name" value="HolB_lid"/>
    <property type="match status" value="1"/>
</dbReference>
<dbReference type="SUPFAM" id="SSF48019">
    <property type="entry name" value="post-AAA+ oligomerization domain-like"/>
    <property type="match status" value="1"/>
</dbReference>
<dbReference type="Pfam" id="PF09115">
    <property type="entry name" value="DNApol3-delta_C"/>
    <property type="match status" value="1"/>
</dbReference>
<dbReference type="OrthoDB" id="9811073at2"/>
<evidence type="ECO:0000256" key="6">
    <source>
        <dbReference type="ARBA" id="ARBA00022932"/>
    </source>
</evidence>
<dbReference type="InterPro" id="IPR008921">
    <property type="entry name" value="DNA_pol3_clamp-load_cplx_C"/>
</dbReference>
<name>A0A4D6XL86_9GAMM</name>
<dbReference type="GO" id="GO:0009360">
    <property type="term" value="C:DNA polymerase III complex"/>
    <property type="evidence" value="ECO:0007669"/>
    <property type="project" value="InterPro"/>
</dbReference>
<evidence type="ECO:0000256" key="2">
    <source>
        <dbReference type="ARBA" id="ARBA00014363"/>
    </source>
</evidence>
<feature type="domain" description="DNA polymerase III subunit delta' AAA+ ATPase lid" evidence="11">
    <location>
        <begin position="166"/>
        <end position="202"/>
    </location>
</feature>
<keyword evidence="3" id="KW-0808">Transferase</keyword>
<dbReference type="EMBL" id="CP034900">
    <property type="protein sequence ID" value="QCI16024.1"/>
    <property type="molecule type" value="Genomic_DNA"/>
</dbReference>
<keyword evidence="6" id="KW-0239">DNA-directed DNA polymerase</keyword>
<dbReference type="InterPro" id="IPR027417">
    <property type="entry name" value="P-loop_NTPase"/>
</dbReference>
<protein>
    <recommendedName>
        <fullName evidence="2">DNA polymerase III subunit delta'</fullName>
        <ecNumber evidence="1">2.7.7.7</ecNumber>
    </recommendedName>
</protein>
<evidence type="ECO:0000256" key="8">
    <source>
        <dbReference type="ARBA" id="ARBA00037724"/>
    </source>
</evidence>
<evidence type="ECO:0000256" key="9">
    <source>
        <dbReference type="ARBA" id="ARBA00049244"/>
    </source>
</evidence>
<comment type="function">
    <text evidence="8">DNA polymerase III is a complex, multichain enzyme responsible for most of the replicative synthesis in bacteria. This DNA polymerase also exhibits 3' to 5' exonuclease activity.</text>
</comment>
<dbReference type="InterPro" id="IPR015199">
    <property type="entry name" value="DNA_pol_III_delta_C"/>
</dbReference>
<dbReference type="GO" id="GO:0003887">
    <property type="term" value="F:DNA-directed DNA polymerase activity"/>
    <property type="evidence" value="ECO:0007669"/>
    <property type="project" value="UniProtKB-KW"/>
</dbReference>
<dbReference type="PANTHER" id="PTHR11669">
    <property type="entry name" value="REPLICATION FACTOR C / DNA POLYMERASE III GAMMA-TAU SUBUNIT"/>
    <property type="match status" value="1"/>
</dbReference>
<evidence type="ECO:0000313" key="12">
    <source>
        <dbReference type="EMBL" id="QCI16024.1"/>
    </source>
</evidence>
<dbReference type="InterPro" id="IPR050238">
    <property type="entry name" value="DNA_Rep/Repair_Clamp_Loader"/>
</dbReference>
<dbReference type="PANTHER" id="PTHR11669:SF8">
    <property type="entry name" value="DNA POLYMERASE III SUBUNIT DELTA"/>
    <property type="match status" value="1"/>
</dbReference>
<sequence length="329" mass="38998">MKLYPWLIKPYNNIITQYKINKAHHAILIKIQRGMGVSLLIWFISRWLLCLKPIGMNFCNQCHGCKLMSVKNHPDWHSLISQKNDIFNVNNIRIINEKIFQSSQQGGNKVIYISDIEKLTESAISAFLKTLEEPPKKTWFFLISYTNINLYSTLSSRCLIYKILPPIEQDSLNWLKKNTIKENRSYLTALRINQGSPISAKNFINGDIWIDRINFYKNLYDAFKNENLLKILKILNEKNTIVKIDWIYFLLIDCIRFNLNNMNHVINCDQIKLIKIISNKYHNIVLDLSIRTWMRCRYRLLNISGINYELILLEQLLMWEKILNFSFTI</sequence>
<dbReference type="RefSeq" id="WP_158364529.1">
    <property type="nucleotide sequence ID" value="NZ_CP034900.1"/>
</dbReference>